<evidence type="ECO:0000313" key="2">
    <source>
        <dbReference type="EMBL" id="HHK67841.1"/>
    </source>
</evidence>
<dbReference type="EMBL" id="DRWN01000014">
    <property type="protein sequence ID" value="HHK67841.1"/>
    <property type="molecule type" value="Genomic_DNA"/>
</dbReference>
<feature type="transmembrane region" description="Helical" evidence="1">
    <location>
        <begin position="112"/>
        <end position="132"/>
    </location>
</feature>
<sequence>MVETYRINYRKLTFFTVIPAVLVLLSLPLPLWTIRLNAPMYAQRWLEVVIIPLTGIHGDVNEVNIVNHYVGLGEIKPEKIIETVYLPPLYGVLTLLIVLTGLLRHKKQAHTLLWIVYLVLVVATPAYIYSWLYNYTHTIHPSAPVKIEPFDPPFFGYYEIANFKIASYLGPAFFLPLAAAMIQIPPNLIAKFRRRR</sequence>
<keyword evidence="1" id="KW-0812">Transmembrane</keyword>
<evidence type="ECO:0000256" key="1">
    <source>
        <dbReference type="SAM" id="Phobius"/>
    </source>
</evidence>
<gene>
    <name evidence="2" type="ORF">ENM11_01620</name>
</gene>
<dbReference type="AlphaFoldDB" id="A0A7C5LBM4"/>
<comment type="caution">
    <text evidence="2">The sequence shown here is derived from an EMBL/GenBank/DDBJ whole genome shotgun (WGS) entry which is preliminary data.</text>
</comment>
<keyword evidence="1" id="KW-1133">Transmembrane helix</keyword>
<protein>
    <submittedName>
        <fullName evidence="2">Uncharacterized protein</fullName>
    </submittedName>
</protein>
<feature type="transmembrane region" description="Helical" evidence="1">
    <location>
        <begin position="12"/>
        <end position="32"/>
    </location>
</feature>
<reference evidence="2" key="1">
    <citation type="journal article" date="2020" name="mSystems">
        <title>Genome- and Community-Level Interaction Insights into Carbon Utilization and Element Cycling Functions of Hydrothermarchaeota in Hydrothermal Sediment.</title>
        <authorList>
            <person name="Zhou Z."/>
            <person name="Liu Y."/>
            <person name="Xu W."/>
            <person name="Pan J."/>
            <person name="Luo Z.H."/>
            <person name="Li M."/>
        </authorList>
    </citation>
    <scope>NUCLEOTIDE SEQUENCE [LARGE SCALE GENOMIC DNA]</scope>
    <source>
        <strain evidence="2">SpSt-1056</strain>
    </source>
</reference>
<feature type="transmembrane region" description="Helical" evidence="1">
    <location>
        <begin position="165"/>
        <end position="190"/>
    </location>
</feature>
<accession>A0A7C5LBM4</accession>
<feature type="transmembrane region" description="Helical" evidence="1">
    <location>
        <begin position="84"/>
        <end position="103"/>
    </location>
</feature>
<keyword evidence="1" id="KW-0472">Membrane</keyword>
<proteinExistence type="predicted"/>
<name>A0A7C5LBM4_CALS0</name>
<organism evidence="2">
    <name type="scientific">Caldiarchaeum subterraneum</name>
    <dbReference type="NCBI Taxonomy" id="311458"/>
    <lineage>
        <taxon>Archaea</taxon>
        <taxon>Nitrososphaerota</taxon>
        <taxon>Candidatus Caldarchaeales</taxon>
        <taxon>Candidatus Caldarchaeaceae</taxon>
        <taxon>Candidatus Caldarchaeum</taxon>
    </lineage>
</organism>